<dbReference type="eggNOG" id="ENOG5031DFA">
    <property type="taxonomic scope" value="Bacteria"/>
</dbReference>
<gene>
    <name evidence="1" type="ORF">D187_008936</name>
</gene>
<dbReference type="EMBL" id="ANAH02000007">
    <property type="protein sequence ID" value="EPX62748.1"/>
    <property type="molecule type" value="Genomic_DNA"/>
</dbReference>
<name>S9R1I6_CYSF2</name>
<dbReference type="OrthoDB" id="9912597at2"/>
<organism evidence="1 2">
    <name type="scientific">Cystobacter fuscus (strain ATCC 25194 / DSM 2262 / NBRC 100088 / M29)</name>
    <dbReference type="NCBI Taxonomy" id="1242864"/>
    <lineage>
        <taxon>Bacteria</taxon>
        <taxon>Pseudomonadati</taxon>
        <taxon>Myxococcota</taxon>
        <taxon>Myxococcia</taxon>
        <taxon>Myxococcales</taxon>
        <taxon>Cystobacterineae</taxon>
        <taxon>Archangiaceae</taxon>
        <taxon>Cystobacter</taxon>
    </lineage>
</organism>
<protein>
    <recommendedName>
        <fullName evidence="3">Lipoprotein</fullName>
    </recommendedName>
</protein>
<accession>S9R1I6</accession>
<keyword evidence="2" id="KW-1185">Reference proteome</keyword>
<dbReference type="AlphaFoldDB" id="S9R1I6"/>
<dbReference type="RefSeq" id="WP_002621657.1">
    <property type="nucleotide sequence ID" value="NZ_ANAH02000007.1"/>
</dbReference>
<evidence type="ECO:0000313" key="2">
    <source>
        <dbReference type="Proteomes" id="UP000011682"/>
    </source>
</evidence>
<comment type="caution">
    <text evidence="1">The sequence shown here is derived from an EMBL/GenBank/DDBJ whole genome shotgun (WGS) entry which is preliminary data.</text>
</comment>
<evidence type="ECO:0000313" key="1">
    <source>
        <dbReference type="EMBL" id="EPX62748.1"/>
    </source>
</evidence>
<dbReference type="PROSITE" id="PS51257">
    <property type="entry name" value="PROKAR_LIPOPROTEIN"/>
    <property type="match status" value="1"/>
</dbReference>
<dbReference type="Proteomes" id="UP000011682">
    <property type="component" value="Unassembled WGS sequence"/>
</dbReference>
<proteinExistence type="predicted"/>
<evidence type="ECO:0008006" key="3">
    <source>
        <dbReference type="Google" id="ProtNLM"/>
    </source>
</evidence>
<sequence length="108" mass="10845">MSVRTLLLVLSTSTVSILTGCATGQTAAREDTAAAARTSSEVAEGEFRGCRCSLHVKAEDGSAQAAAGRGCQCPHCSHGASGIAGKGPSCGCWHNGKGEQVQVKEGAP</sequence>
<reference evidence="1" key="1">
    <citation type="submission" date="2013-05" db="EMBL/GenBank/DDBJ databases">
        <title>Genome assembly of Cystobacter fuscus DSM 2262.</title>
        <authorList>
            <person name="Sharma G."/>
            <person name="Khatri I."/>
            <person name="Kaur C."/>
            <person name="Mayilraj S."/>
            <person name="Subramanian S."/>
        </authorList>
    </citation>
    <scope>NUCLEOTIDE SEQUENCE [LARGE SCALE GENOMIC DNA]</scope>
    <source>
        <strain evidence="1">DSM 2262</strain>
    </source>
</reference>